<evidence type="ECO:0000313" key="3">
    <source>
        <dbReference type="EMBL" id="NLW35960.1"/>
    </source>
</evidence>
<comment type="caution">
    <text evidence="3">The sequence shown here is derived from an EMBL/GenBank/DDBJ whole genome shotgun (WGS) entry which is preliminary data.</text>
</comment>
<dbReference type="Pfam" id="PF04233">
    <property type="entry name" value="Phage_Mu_F"/>
    <property type="match status" value="1"/>
</dbReference>
<gene>
    <name evidence="3" type="ORF">GXY80_10840</name>
</gene>
<feature type="domain" description="Phage-Barnase-EndoU-ColicinE5/D-RelE like nuclease 2" evidence="2">
    <location>
        <begin position="265"/>
        <end position="368"/>
    </location>
</feature>
<evidence type="ECO:0000259" key="1">
    <source>
        <dbReference type="Pfam" id="PF04233"/>
    </source>
</evidence>
<dbReference type="InterPro" id="IPR041110">
    <property type="entry name" value="PBECR2"/>
</dbReference>
<dbReference type="EMBL" id="JAAYEE010000191">
    <property type="protein sequence ID" value="NLW35960.1"/>
    <property type="molecule type" value="Genomic_DNA"/>
</dbReference>
<organism evidence="3 4">
    <name type="scientific">Syntrophorhabdus aromaticivorans</name>
    <dbReference type="NCBI Taxonomy" id="328301"/>
    <lineage>
        <taxon>Bacteria</taxon>
        <taxon>Pseudomonadati</taxon>
        <taxon>Thermodesulfobacteriota</taxon>
        <taxon>Syntrophorhabdia</taxon>
        <taxon>Syntrophorhabdales</taxon>
        <taxon>Syntrophorhabdaceae</taxon>
        <taxon>Syntrophorhabdus</taxon>
    </lineage>
</organism>
<reference evidence="3" key="1">
    <citation type="journal article" date="2020" name="Biotechnol. Biofuels">
        <title>New insights from the biogas microbiome by comprehensive genome-resolved metagenomics of nearly 1600 species originating from multiple anaerobic digesters.</title>
        <authorList>
            <person name="Campanaro S."/>
            <person name="Treu L."/>
            <person name="Rodriguez-R L.M."/>
            <person name="Kovalovszki A."/>
            <person name="Ziels R.M."/>
            <person name="Maus I."/>
            <person name="Zhu X."/>
            <person name="Kougias P.G."/>
            <person name="Basile A."/>
            <person name="Luo G."/>
            <person name="Schluter A."/>
            <person name="Konstantinidis K.T."/>
            <person name="Angelidaki I."/>
        </authorList>
    </citation>
    <scope>NUCLEOTIDE SEQUENCE</scope>
    <source>
        <strain evidence="3">AS06rmzACSIP_7</strain>
    </source>
</reference>
<dbReference type="NCBIfam" id="TIGR01641">
    <property type="entry name" value="phageSPP1_gp7"/>
    <property type="match status" value="1"/>
</dbReference>
<sequence>MISFETLPFDEAIKFFRDKTVLTPDRYRQIGAEAQAKAFSLAGVARMDVLTDVYGAIDKAISQGTTFQDFKKDVRGIMAKRGWKGLNPYRLETIFRTSIQQAYQAGHYQRQRDLVKTRPYWQYVAVMDGRTRPAHRIMNGKVVRADDPFWSTNYPPNGFRCRCTVRSLSGSEMTREGLAVDRSPVNVADPGFTSNPGASMGHRLTDDQFAALKGDPERWAPLIQRTFESYKRPSARNVTDYSHSTATLWPKGQKAVDLYKTSLLGKVFEDPLHDPLVLNEPFINHLQLDGRERLLPLIEEMVRNPYEIWLQAEKERVTGKIVLRKRYVSLMRSGKGRPLLLVAESASGQWTSYTYVYSSDSKYLDGVRN</sequence>
<feature type="non-terminal residue" evidence="3">
    <location>
        <position position="369"/>
    </location>
</feature>
<feature type="domain" description="Phage head morphogenesis" evidence="1">
    <location>
        <begin position="55"/>
        <end position="165"/>
    </location>
</feature>
<protein>
    <submittedName>
        <fullName evidence="3">Minor capsid protein</fullName>
    </submittedName>
</protein>
<evidence type="ECO:0000313" key="4">
    <source>
        <dbReference type="Proteomes" id="UP000777265"/>
    </source>
</evidence>
<reference evidence="3" key="2">
    <citation type="submission" date="2020-01" db="EMBL/GenBank/DDBJ databases">
        <authorList>
            <person name="Campanaro S."/>
        </authorList>
    </citation>
    <scope>NUCLEOTIDE SEQUENCE</scope>
    <source>
        <strain evidence="3">AS06rmzACSIP_7</strain>
    </source>
</reference>
<dbReference type="InterPro" id="IPR006528">
    <property type="entry name" value="Phage_head_morphogenesis_dom"/>
</dbReference>
<evidence type="ECO:0000259" key="2">
    <source>
        <dbReference type="Pfam" id="PF18810"/>
    </source>
</evidence>
<name>A0A971S107_9BACT</name>
<dbReference type="AlphaFoldDB" id="A0A971S107"/>
<dbReference type="Proteomes" id="UP000777265">
    <property type="component" value="Unassembled WGS sequence"/>
</dbReference>
<proteinExistence type="predicted"/>
<dbReference type="Pfam" id="PF18810">
    <property type="entry name" value="PBECR2"/>
    <property type="match status" value="1"/>
</dbReference>
<accession>A0A971S107</accession>